<reference evidence="1 2" key="1">
    <citation type="submission" date="2024-09" db="EMBL/GenBank/DDBJ databases">
        <authorList>
            <person name="Sun Q."/>
            <person name="Mori K."/>
        </authorList>
    </citation>
    <scope>NUCLEOTIDE SEQUENCE [LARGE SCALE GENOMIC DNA]</scope>
    <source>
        <strain evidence="1 2">JCM 13519</strain>
    </source>
</reference>
<gene>
    <name evidence="1" type="ORF">ACFFPI_04815</name>
</gene>
<name>A0ABV5ULR8_9MICC</name>
<organism evidence="1 2">
    <name type="scientific">Arthrobacter methylotrophus</name>
    <dbReference type="NCBI Taxonomy" id="121291"/>
    <lineage>
        <taxon>Bacteria</taxon>
        <taxon>Bacillati</taxon>
        <taxon>Actinomycetota</taxon>
        <taxon>Actinomycetes</taxon>
        <taxon>Micrococcales</taxon>
        <taxon>Micrococcaceae</taxon>
        <taxon>Arthrobacter</taxon>
    </lineage>
</organism>
<evidence type="ECO:0008006" key="3">
    <source>
        <dbReference type="Google" id="ProtNLM"/>
    </source>
</evidence>
<comment type="caution">
    <text evidence="1">The sequence shown here is derived from an EMBL/GenBank/DDBJ whole genome shotgun (WGS) entry which is preliminary data.</text>
</comment>
<dbReference type="EMBL" id="JBHMBH010000011">
    <property type="protein sequence ID" value="MFB9713475.1"/>
    <property type="molecule type" value="Genomic_DNA"/>
</dbReference>
<keyword evidence="2" id="KW-1185">Reference proteome</keyword>
<evidence type="ECO:0000313" key="1">
    <source>
        <dbReference type="EMBL" id="MFB9713475.1"/>
    </source>
</evidence>
<evidence type="ECO:0000313" key="2">
    <source>
        <dbReference type="Proteomes" id="UP001589536"/>
    </source>
</evidence>
<sequence length="388" mass="42861">MDANSSAEFDPRVQIVDAATGSARPVEADKVQGLDEFIHAWEPQVDTPSPLSFEGWQMTDDDHPKGGGKPAYRLVHKTIRTVVAPSLSVDMDTLRLTFGNGAVTLGEPIFEGALSSRRPGHFLLPEWGSIEHEGGFFRYQFKPNVGIHVRAHQTDTPVGNYVEILYAIGESSDSSYEGMVAAGRAGVAPLLVMLDLMFGERMLGPLITEEVGEVFEDWHWNRMLGGRTVALESQARPNLLPAQEVWGPFEPKISAYLELDDASRQRLKIAGQWYWIAESQADRVMGFISYWLVLESLELGENANIAPLRRRLAAILDVDEHLVKEPVGRLNGIRSGLVHGSVRSVDEMQLGRVRTLATAVLRHHTLGGLAATDIEQLRDALFQGPDHS</sequence>
<proteinExistence type="predicted"/>
<dbReference type="Proteomes" id="UP001589536">
    <property type="component" value="Unassembled WGS sequence"/>
</dbReference>
<protein>
    <recommendedName>
        <fullName evidence="3">Apea-like HEPN domain-containing protein</fullName>
    </recommendedName>
</protein>
<accession>A0ABV5ULR8</accession>
<dbReference type="RefSeq" id="WP_345050124.1">
    <property type="nucleotide sequence ID" value="NZ_BAABED010000001.1"/>
</dbReference>